<sequence length="377" mass="42542">MRTRHFVLIALLIVVSACHLQQPKAPLPYWLQEAFSIDSMQPGKIPARFKEGYILLSQRDEPGVLYLLNGNGKVVWYHQIRGTGFKTAHFTDRQTLLCILGSKAYPTSYGNQILEISLSGDTLLHLLKGEGDFTANAHHEVLLNHDNNLVLLSTVERTFDLSSRGGGTKDTVRSDGILVLDRKGHKLWEWTVFDALDPLADKDITTGRTDWMHANSLSYDKDGNYLISFYNNGQVWKLDARTGKVIWKFGRNGDFSFPDSAAFDMGHAVHINSENDLMLFDNGVSRQQSQTLAFHLDEAAKTAAVSIRSPIPAYLFNDRMGSAYLVDHHTILQCCSKRNTVLLTNTQGTPLWRLRCNFIPYRAEFIPKEQLPADFVN</sequence>
<feature type="chain" id="PRO_5046425615" evidence="1">
    <location>
        <begin position="21"/>
        <end position="377"/>
    </location>
</feature>
<accession>A0ABS5J161</accession>
<dbReference type="SUPFAM" id="SSF50998">
    <property type="entry name" value="Quinoprotein alcohol dehydrogenase-like"/>
    <property type="match status" value="1"/>
</dbReference>
<reference evidence="2 3" key="1">
    <citation type="submission" date="2021-04" db="EMBL/GenBank/DDBJ databases">
        <title>Chitinophaga sp. nov., isolated from the rhizosphere soil.</title>
        <authorList>
            <person name="He S."/>
        </authorList>
    </citation>
    <scope>NUCLEOTIDE SEQUENCE [LARGE SCALE GENOMIC DNA]</scope>
    <source>
        <strain evidence="2 3">2R12</strain>
    </source>
</reference>
<evidence type="ECO:0000313" key="3">
    <source>
        <dbReference type="Proteomes" id="UP000676386"/>
    </source>
</evidence>
<gene>
    <name evidence="2" type="ORF">KE626_16755</name>
</gene>
<name>A0ABS5J161_9BACT</name>
<dbReference type="InterPro" id="IPR011047">
    <property type="entry name" value="Quinoprotein_ADH-like_sf"/>
</dbReference>
<dbReference type="Gene3D" id="2.130.10.10">
    <property type="entry name" value="YVTN repeat-like/Quinoprotein amine dehydrogenase"/>
    <property type="match status" value="1"/>
</dbReference>
<dbReference type="Proteomes" id="UP000676386">
    <property type="component" value="Unassembled WGS sequence"/>
</dbReference>
<dbReference type="EMBL" id="JAGTXB010000007">
    <property type="protein sequence ID" value="MBS0028973.1"/>
    <property type="molecule type" value="Genomic_DNA"/>
</dbReference>
<dbReference type="InterPro" id="IPR053143">
    <property type="entry name" value="Arylsulfate_ST"/>
</dbReference>
<dbReference type="InterPro" id="IPR015943">
    <property type="entry name" value="WD40/YVTN_repeat-like_dom_sf"/>
</dbReference>
<protein>
    <submittedName>
        <fullName evidence="2">Aryl-sulfate sulfotransferase</fullName>
    </submittedName>
</protein>
<keyword evidence="3" id="KW-1185">Reference proteome</keyword>
<dbReference type="SMART" id="SM00564">
    <property type="entry name" value="PQQ"/>
    <property type="match status" value="3"/>
</dbReference>
<dbReference type="PANTHER" id="PTHR35340">
    <property type="entry name" value="PQQ ENZYME REPEAT PROTEIN-RELATED"/>
    <property type="match status" value="1"/>
</dbReference>
<keyword evidence="1" id="KW-0732">Signal</keyword>
<evidence type="ECO:0000313" key="2">
    <source>
        <dbReference type="EMBL" id="MBS0028973.1"/>
    </source>
</evidence>
<dbReference type="InterPro" id="IPR018391">
    <property type="entry name" value="PQQ_b-propeller_rpt"/>
</dbReference>
<feature type="signal peptide" evidence="1">
    <location>
        <begin position="1"/>
        <end position="20"/>
    </location>
</feature>
<dbReference type="InterPro" id="IPR010262">
    <property type="entry name" value="Arylsulfotransferase_bact"/>
</dbReference>
<dbReference type="PROSITE" id="PS51257">
    <property type="entry name" value="PROKAR_LIPOPROTEIN"/>
    <property type="match status" value="1"/>
</dbReference>
<evidence type="ECO:0000256" key="1">
    <source>
        <dbReference type="SAM" id="SignalP"/>
    </source>
</evidence>
<dbReference type="PANTHER" id="PTHR35340:SF5">
    <property type="entry name" value="ASST-DOMAIN-CONTAINING PROTEIN"/>
    <property type="match status" value="1"/>
</dbReference>
<dbReference type="RefSeq" id="WP_211974073.1">
    <property type="nucleotide sequence ID" value="NZ_CBFHAM010000104.1"/>
</dbReference>
<dbReference type="Pfam" id="PF05935">
    <property type="entry name" value="Arylsulfotrans"/>
    <property type="match status" value="1"/>
</dbReference>
<proteinExistence type="predicted"/>
<comment type="caution">
    <text evidence="2">The sequence shown here is derived from an EMBL/GenBank/DDBJ whole genome shotgun (WGS) entry which is preliminary data.</text>
</comment>
<organism evidence="2 3">
    <name type="scientific">Chitinophaga hostae</name>
    <dbReference type="NCBI Taxonomy" id="2831022"/>
    <lineage>
        <taxon>Bacteria</taxon>
        <taxon>Pseudomonadati</taxon>
        <taxon>Bacteroidota</taxon>
        <taxon>Chitinophagia</taxon>
        <taxon>Chitinophagales</taxon>
        <taxon>Chitinophagaceae</taxon>
        <taxon>Chitinophaga</taxon>
    </lineage>
</organism>